<dbReference type="Gene3D" id="3.40.50.1010">
    <property type="entry name" value="5'-nuclease"/>
    <property type="match status" value="1"/>
</dbReference>
<keyword evidence="1" id="KW-0540">Nuclease</keyword>
<proteinExistence type="predicted"/>
<evidence type="ECO:0000313" key="1">
    <source>
        <dbReference type="EMBL" id="AZQ96407.1"/>
    </source>
</evidence>
<dbReference type="EMBL" id="MH992513">
    <property type="protein sequence ID" value="AZQ96407.1"/>
    <property type="molecule type" value="Genomic_DNA"/>
</dbReference>
<keyword evidence="1" id="KW-0378">Hydrolase</keyword>
<reference evidence="1 2" key="1">
    <citation type="submission" date="2018-09" db="EMBL/GenBank/DDBJ databases">
        <authorList>
            <person name="Islam M.S."/>
            <person name="Li J."/>
            <person name="Zhou Y."/>
        </authorList>
    </citation>
    <scope>NUCLEOTIDE SEQUENCE [LARGE SCALE GENOMIC DNA]</scope>
</reference>
<evidence type="ECO:0000313" key="2">
    <source>
        <dbReference type="Proteomes" id="UP000278112"/>
    </source>
</evidence>
<accession>A0A3S9QI65</accession>
<sequence length="316" mass="35799">MVPARYRERLERAALNPQFHVNEGFTLLSCDADSIIYKVAATTNNIETAKKRFVERAMTLQYLADADTVSLHLTPKHCTKAGRFNVLATKEYQGQRKSGNKPELVEPLRYAVGRQKLWLPEEFTIVFNDTYEADDSVIMEGETFGDNCIIFSEDKDLLCTRRRMLCPVERVVIPGVPLNSVGTLEMKELSRSKKVVGRGPLFFWAQMLMGDTADNIAGLTKYLGKPVGPVRTWDLLSPMSGTSTSEAEVAHFVLSCYMENGQNPMPEGWLLWLYPKVGYNFFQHVKALGLLDTGDALANWLKVQFNLKWFVNKKED</sequence>
<dbReference type="Proteomes" id="UP000278112">
    <property type="component" value="Segment"/>
</dbReference>
<name>A0A3S9QI65_9CAUD</name>
<protein>
    <submittedName>
        <fullName evidence="1">Putative DNA exonuclease</fullName>
    </submittedName>
</protein>
<keyword evidence="1" id="KW-0269">Exonuclease</keyword>
<keyword evidence="2" id="KW-1185">Reference proteome</keyword>
<organism evidence="1 2">
    <name type="scientific">Aeromonas phage ZPAH7</name>
    <dbReference type="NCBI Taxonomy" id="2420320"/>
    <lineage>
        <taxon>Viruses</taxon>
        <taxon>Duplodnaviria</taxon>
        <taxon>Heunggongvirae</taxon>
        <taxon>Uroviricota</taxon>
        <taxon>Caudoviricetes</taxon>
        <taxon>Autographivirales</taxon>
        <taxon>Autonotataviridae</taxon>
        <taxon>Aerosvirus</taxon>
        <taxon>Aerosvirus ZPAH7</taxon>
    </lineage>
</organism>
<dbReference type="GO" id="GO:0004527">
    <property type="term" value="F:exonuclease activity"/>
    <property type="evidence" value="ECO:0007669"/>
    <property type="project" value="UniProtKB-KW"/>
</dbReference>
<gene>
    <name evidence="1" type="ORF">ZPAH7_orf00026</name>
</gene>